<dbReference type="AlphaFoldDB" id="A0A0E9Q0X6"/>
<accession>A0A0E9Q0X6</accession>
<proteinExistence type="predicted"/>
<organism evidence="1">
    <name type="scientific">Anguilla anguilla</name>
    <name type="common">European freshwater eel</name>
    <name type="synonym">Muraena anguilla</name>
    <dbReference type="NCBI Taxonomy" id="7936"/>
    <lineage>
        <taxon>Eukaryota</taxon>
        <taxon>Metazoa</taxon>
        <taxon>Chordata</taxon>
        <taxon>Craniata</taxon>
        <taxon>Vertebrata</taxon>
        <taxon>Euteleostomi</taxon>
        <taxon>Actinopterygii</taxon>
        <taxon>Neopterygii</taxon>
        <taxon>Teleostei</taxon>
        <taxon>Anguilliformes</taxon>
        <taxon>Anguillidae</taxon>
        <taxon>Anguilla</taxon>
    </lineage>
</organism>
<protein>
    <submittedName>
        <fullName evidence="1">Uncharacterized protein</fullName>
    </submittedName>
</protein>
<sequence length="26" mass="3008">MLAEMFFFCCCHQPKQVDSVNSVPVF</sequence>
<evidence type="ECO:0000313" key="1">
    <source>
        <dbReference type="EMBL" id="JAH10541.1"/>
    </source>
</evidence>
<dbReference type="EMBL" id="GBXM01098036">
    <property type="protein sequence ID" value="JAH10541.1"/>
    <property type="molecule type" value="Transcribed_RNA"/>
</dbReference>
<name>A0A0E9Q0X6_ANGAN</name>
<reference evidence="1" key="2">
    <citation type="journal article" date="2015" name="Fish Shellfish Immunol.">
        <title>Early steps in the European eel (Anguilla anguilla)-Vibrio vulnificus interaction in the gills: Role of the RtxA13 toxin.</title>
        <authorList>
            <person name="Callol A."/>
            <person name="Pajuelo D."/>
            <person name="Ebbesson L."/>
            <person name="Teles M."/>
            <person name="MacKenzie S."/>
            <person name="Amaro C."/>
        </authorList>
    </citation>
    <scope>NUCLEOTIDE SEQUENCE</scope>
</reference>
<reference evidence="1" key="1">
    <citation type="submission" date="2014-11" db="EMBL/GenBank/DDBJ databases">
        <authorList>
            <person name="Amaro Gonzalez C."/>
        </authorList>
    </citation>
    <scope>NUCLEOTIDE SEQUENCE</scope>
</reference>